<dbReference type="PANTHER" id="PTHR37326:SF1">
    <property type="entry name" value="BLL3975 PROTEIN"/>
    <property type="match status" value="1"/>
</dbReference>
<dbReference type="PANTHER" id="PTHR37326">
    <property type="entry name" value="BLL3975 PROTEIN"/>
    <property type="match status" value="1"/>
</dbReference>
<sequence>MNDSAARSRIVTTIDFERNGRQAGYARAPLSRNTSGWGTVEIPIVVVKNGEGPTVLLTGGVHGDEYEGPIAISRLARTLRPEEVQGRVIMMPAVNIPAILADTRLSPVDGWDINRCFPGDPRGTFSQMLAHFLDSVILPMADISVDMHTAGHSFDSALSTNMHHVADAGMREKTLAAAAAFGAPYNVVFGGVDEDATFTSCVERRGIISLGTELGGWGRVNIEGVRIARRGIENILKHMGVIEGEPVTGQADGSAQTRHMMVRDPDSYVFAPRGGLFEPTHYVGAAVRAGDVAGYLHFIEDVDSEPITLNYQKDGVIWFGAGPGRVARGDAVAIVMEDYADNWPSY</sequence>
<evidence type="ECO:0000259" key="5">
    <source>
        <dbReference type="Pfam" id="PF24827"/>
    </source>
</evidence>
<evidence type="ECO:0000313" key="6">
    <source>
        <dbReference type="EMBL" id="MBW3095694.1"/>
    </source>
</evidence>
<evidence type="ECO:0000256" key="1">
    <source>
        <dbReference type="ARBA" id="ARBA00001947"/>
    </source>
</evidence>
<reference evidence="6" key="1">
    <citation type="submission" date="2021-07" db="EMBL/GenBank/DDBJ databases">
        <title>Pseudohoeflea marina sp. nov. a polyhydroxyalcanoate-producing bacterium.</title>
        <authorList>
            <person name="Zheng W."/>
            <person name="Yu S."/>
            <person name="Huang Y."/>
        </authorList>
    </citation>
    <scope>NUCLEOTIDE SEQUENCE</scope>
    <source>
        <strain evidence="6">DP4N28-3</strain>
    </source>
</reference>
<gene>
    <name evidence="6" type="ORF">KY465_00215</name>
</gene>
<proteinExistence type="predicted"/>
<feature type="domain" description="Succinylglutamate desuccinylase/Aspartoacylase catalytic" evidence="5">
    <location>
        <begin position="52"/>
        <end position="238"/>
    </location>
</feature>
<evidence type="ECO:0000256" key="3">
    <source>
        <dbReference type="ARBA" id="ARBA00022801"/>
    </source>
</evidence>
<keyword evidence="3" id="KW-0378">Hydrolase</keyword>
<protein>
    <submittedName>
        <fullName evidence="6">Succinylglutamate desuccinylase/aspartoacylase family protein</fullName>
    </submittedName>
</protein>
<evidence type="ECO:0000256" key="4">
    <source>
        <dbReference type="ARBA" id="ARBA00022833"/>
    </source>
</evidence>
<comment type="caution">
    <text evidence="6">The sequence shown here is derived from an EMBL/GenBank/DDBJ whole genome shotgun (WGS) entry which is preliminary data.</text>
</comment>
<evidence type="ECO:0000313" key="7">
    <source>
        <dbReference type="Proteomes" id="UP001430804"/>
    </source>
</evidence>
<dbReference type="PIRSF" id="PIRSF039012">
    <property type="entry name" value="ASP"/>
    <property type="match status" value="1"/>
</dbReference>
<dbReference type="Pfam" id="PF24827">
    <property type="entry name" value="AstE_AspA_cat"/>
    <property type="match status" value="1"/>
</dbReference>
<comment type="cofactor">
    <cofactor evidence="1">
        <name>Zn(2+)</name>
        <dbReference type="ChEBI" id="CHEBI:29105"/>
    </cofactor>
</comment>
<keyword evidence="4" id="KW-0862">Zinc</keyword>
<organism evidence="6 7">
    <name type="scientific">Pseudohoeflea coraliihabitans</name>
    <dbReference type="NCBI Taxonomy" id="2860393"/>
    <lineage>
        <taxon>Bacteria</taxon>
        <taxon>Pseudomonadati</taxon>
        <taxon>Pseudomonadota</taxon>
        <taxon>Alphaproteobacteria</taxon>
        <taxon>Hyphomicrobiales</taxon>
        <taxon>Rhizobiaceae</taxon>
        <taxon>Pseudohoeflea</taxon>
    </lineage>
</organism>
<name>A0ABS6WIC0_9HYPH</name>
<accession>A0ABS6WIC0</accession>
<dbReference type="InterPro" id="IPR053138">
    <property type="entry name" value="N-alpha-Ac-DABA_deacetylase"/>
</dbReference>
<dbReference type="Proteomes" id="UP001430804">
    <property type="component" value="Unassembled WGS sequence"/>
</dbReference>
<dbReference type="CDD" id="cd06252">
    <property type="entry name" value="M14_ASTE_ASPA-like"/>
    <property type="match status" value="1"/>
</dbReference>
<dbReference type="InterPro" id="IPR055438">
    <property type="entry name" value="AstE_AspA_cat"/>
</dbReference>
<dbReference type="EMBL" id="JAHWQX010000001">
    <property type="protein sequence ID" value="MBW3095694.1"/>
    <property type="molecule type" value="Genomic_DNA"/>
</dbReference>
<dbReference type="InterPro" id="IPR043795">
    <property type="entry name" value="N-alpha-Ac-DABA-like"/>
</dbReference>
<keyword evidence="7" id="KW-1185">Reference proteome</keyword>
<dbReference type="RefSeq" id="WP_219157107.1">
    <property type="nucleotide sequence ID" value="NZ_JAHWQX010000001.1"/>
</dbReference>
<keyword evidence="2" id="KW-0479">Metal-binding</keyword>
<evidence type="ECO:0000256" key="2">
    <source>
        <dbReference type="ARBA" id="ARBA00022723"/>
    </source>
</evidence>